<comment type="subcellular location">
    <subcellularLocation>
        <location evidence="1">Membrane</location>
        <topology evidence="1">Multi-pass membrane protein</topology>
    </subcellularLocation>
</comment>
<dbReference type="PANTHER" id="PTHR47685">
    <property type="entry name" value="MAGNESIUM TRANSPORT PROTEIN CORA"/>
    <property type="match status" value="1"/>
</dbReference>
<comment type="caution">
    <text evidence="6">The sequence shown here is derived from an EMBL/GenBank/DDBJ whole genome shotgun (WGS) entry which is preliminary data.</text>
</comment>
<keyword evidence="3" id="KW-1133">Transmembrane helix</keyword>
<feature type="region of interest" description="Disordered" evidence="5">
    <location>
        <begin position="334"/>
        <end position="370"/>
    </location>
</feature>
<feature type="compositionally biased region" description="Basic and acidic residues" evidence="5">
    <location>
        <begin position="334"/>
        <end position="344"/>
    </location>
</feature>
<keyword evidence="4" id="KW-0472">Membrane</keyword>
<dbReference type="AlphaFoldDB" id="A0A4Z0YG66"/>
<evidence type="ECO:0000256" key="3">
    <source>
        <dbReference type="ARBA" id="ARBA00022989"/>
    </source>
</evidence>
<dbReference type="STRING" id="37992.A0A4Z0YG66"/>
<evidence type="ECO:0008006" key="8">
    <source>
        <dbReference type="Google" id="ProtNLM"/>
    </source>
</evidence>
<proteinExistence type="predicted"/>
<name>A0A4Z0YG66_9PEZI</name>
<dbReference type="InterPro" id="IPR045863">
    <property type="entry name" value="CorA_TM1_TM2"/>
</dbReference>
<feature type="region of interest" description="Disordered" evidence="5">
    <location>
        <begin position="632"/>
        <end position="657"/>
    </location>
</feature>
<dbReference type="GO" id="GO:0016020">
    <property type="term" value="C:membrane"/>
    <property type="evidence" value="ECO:0007669"/>
    <property type="project" value="UniProtKB-SubCell"/>
</dbReference>
<dbReference type="GO" id="GO:0046873">
    <property type="term" value="F:metal ion transmembrane transporter activity"/>
    <property type="evidence" value="ECO:0007669"/>
    <property type="project" value="InterPro"/>
</dbReference>
<feature type="region of interest" description="Disordered" evidence="5">
    <location>
        <begin position="137"/>
        <end position="157"/>
    </location>
</feature>
<dbReference type="SUPFAM" id="SSF144083">
    <property type="entry name" value="Magnesium transport protein CorA, transmembrane region"/>
    <property type="match status" value="1"/>
</dbReference>
<accession>A0A4Z0YG66</accession>
<reference evidence="6 7" key="1">
    <citation type="submission" date="2019-03" db="EMBL/GenBank/DDBJ databases">
        <title>Draft genome sequence of Xylaria hypoxylon DSM 108379, a ubiquitous saprotrophic-parasitic fungi on hardwood.</title>
        <authorList>
            <person name="Buettner E."/>
            <person name="Leonhardt S."/>
            <person name="Gebauer A.M."/>
            <person name="Liers C."/>
            <person name="Hofrichter M."/>
            <person name="Kellner H."/>
        </authorList>
    </citation>
    <scope>NUCLEOTIDE SEQUENCE [LARGE SCALE GENOMIC DNA]</scope>
    <source>
        <strain evidence="6 7">DSM 108379</strain>
    </source>
</reference>
<dbReference type="Gene3D" id="1.20.58.340">
    <property type="entry name" value="Magnesium transport protein CorA, transmembrane region"/>
    <property type="match status" value="1"/>
</dbReference>
<evidence type="ECO:0000313" key="7">
    <source>
        <dbReference type="Proteomes" id="UP000297716"/>
    </source>
</evidence>
<protein>
    <recommendedName>
        <fullName evidence="8">Ankyrin repeat protein</fullName>
    </recommendedName>
</protein>
<feature type="region of interest" description="Disordered" evidence="5">
    <location>
        <begin position="858"/>
        <end position="883"/>
    </location>
</feature>
<organism evidence="6 7">
    <name type="scientific">Xylaria hypoxylon</name>
    <dbReference type="NCBI Taxonomy" id="37992"/>
    <lineage>
        <taxon>Eukaryota</taxon>
        <taxon>Fungi</taxon>
        <taxon>Dikarya</taxon>
        <taxon>Ascomycota</taxon>
        <taxon>Pezizomycotina</taxon>
        <taxon>Sordariomycetes</taxon>
        <taxon>Xylariomycetidae</taxon>
        <taxon>Xylariales</taxon>
        <taxon>Xylariaceae</taxon>
        <taxon>Xylaria</taxon>
    </lineage>
</organism>
<keyword evidence="2" id="KW-0812">Transmembrane</keyword>
<dbReference type="InterPro" id="IPR002523">
    <property type="entry name" value="MgTranspt_CorA/ZnTranspt_ZntB"/>
</dbReference>
<dbReference type="Pfam" id="PF01544">
    <property type="entry name" value="CorA"/>
    <property type="match status" value="1"/>
</dbReference>
<keyword evidence="7" id="KW-1185">Reference proteome</keyword>
<dbReference type="InterPro" id="IPR050829">
    <property type="entry name" value="CorA_MIT"/>
</dbReference>
<feature type="compositionally biased region" description="Basic and acidic residues" evidence="5">
    <location>
        <begin position="355"/>
        <end position="364"/>
    </location>
</feature>
<dbReference type="Proteomes" id="UP000297716">
    <property type="component" value="Unassembled WGS sequence"/>
</dbReference>
<sequence>MGNNSATSCLSAEPHNDAIKDPLIHYFGCMQFCDRDKLLNPKDKIWIDEETHQTKFETARNTPKAEIDTKVKEKVDAIRERWGNNFDNELRRIESLRKTLAADDADKHLVQEVNECRGRWQNCSACRKGIAKTQKPPKLNDVGAENDAAVNPDSSKNGYELEKDVSVGIIQFEEGEPFNENCDLFNETCDSFNNKKGLIWGKFPDQKTSVHSLLCEGNNPDRNLLHKDRIRNNPGRIRYFHIPSNNMIWAEEAISKYFGEDRPDFASFRRQLGRGDQTRSSIILQDRYWRGQLHGDEKGPSHAKYMSPMPYLHWETSKKRGYFASEMDKIITADSDKKKNEEKKKRSTRIKQRKRPEAVDKESEAQQNPTRLAEAYNRARTRLQTLRTTTRPVGKALEIDIQNDTGSRQNFISRVAFAAIKLPRFKIEAPLAKYLMAVSKLYEGMANYRDKMLLRKYLTGNPPLHPRRTLDQAFYWTLRTTKERDCDQVVFRGTTTKPDDFHRFDLETQKWPKHEEFKTQGICPDCTVNIQRRPEVMNEFSRAIGNIMHEQSVASDRLWWWTEQAKMVYCTKGYTDTSNLHMTLLDINPEGHLDQEIEDILDELDIMLHFANTQNDILKKFVEQAERILNPNGEFKERNGSQQQIRAEPDSSLSGAEKEREKAYRCFKQKANEGQARTVDYIRELKELRESAKKTADDVLHLLSMKQQQASVFQAWQAMKQSNETIKQGRSIMAFTLVTIVFLPLSFLSSVFGMNNPEFGNDNWSISRQIIYIWLYDFYLERPTKRIYEDAAKRIYVLKRDRRKEYFERKGERRLETEQRHNKRPEAEAEQQPRVGKLACFVNWALSRRWTYWFRSDREKGDVPPGVLENGKLPGKSTRAQDP</sequence>
<dbReference type="EMBL" id="SKBN01000427">
    <property type="protein sequence ID" value="TGJ78241.1"/>
    <property type="molecule type" value="Genomic_DNA"/>
</dbReference>
<evidence type="ECO:0000256" key="4">
    <source>
        <dbReference type="ARBA" id="ARBA00023136"/>
    </source>
</evidence>
<evidence type="ECO:0000256" key="1">
    <source>
        <dbReference type="ARBA" id="ARBA00004141"/>
    </source>
</evidence>
<evidence type="ECO:0000313" key="6">
    <source>
        <dbReference type="EMBL" id="TGJ78241.1"/>
    </source>
</evidence>
<gene>
    <name evidence="6" type="ORF">E0Z10_g10521</name>
</gene>
<evidence type="ECO:0000256" key="2">
    <source>
        <dbReference type="ARBA" id="ARBA00022692"/>
    </source>
</evidence>
<feature type="compositionally biased region" description="Basic residues" evidence="5">
    <location>
        <begin position="345"/>
        <end position="354"/>
    </location>
</feature>
<evidence type="ECO:0000256" key="5">
    <source>
        <dbReference type="SAM" id="MobiDB-lite"/>
    </source>
</evidence>
<dbReference type="PANTHER" id="PTHR47685:SF1">
    <property type="entry name" value="MAGNESIUM TRANSPORT PROTEIN CORA"/>
    <property type="match status" value="1"/>
</dbReference>
<dbReference type="OrthoDB" id="341259at2759"/>